<dbReference type="FunFam" id="1.20.960.10:FF:000001">
    <property type="entry name" value="Mitochondrial import receptor subunit TOM20 homolog"/>
    <property type="match status" value="1"/>
</dbReference>
<evidence type="ECO:0000313" key="14">
    <source>
        <dbReference type="EMBL" id="GFO48266.1"/>
    </source>
</evidence>
<keyword evidence="6 11" id="KW-1000">Mitochondrion outer membrane</keyword>
<organism evidence="14 15">
    <name type="scientific">Plakobranchus ocellatus</name>
    <dbReference type="NCBI Taxonomy" id="259542"/>
    <lineage>
        <taxon>Eukaryota</taxon>
        <taxon>Metazoa</taxon>
        <taxon>Spiralia</taxon>
        <taxon>Lophotrochozoa</taxon>
        <taxon>Mollusca</taxon>
        <taxon>Gastropoda</taxon>
        <taxon>Heterobranchia</taxon>
        <taxon>Euthyneura</taxon>
        <taxon>Panpulmonata</taxon>
        <taxon>Sacoglossa</taxon>
        <taxon>Placobranchoidea</taxon>
        <taxon>Plakobranchidae</taxon>
        <taxon>Plakobranchus</taxon>
    </lineage>
</organism>
<sequence>MLSKTTLGVAAAGAGLCFIGYCVYFDQKRRSAPDFKKKLKERRLQSKQKKTASGATRMPDLTNPEAMQRFFLQEVQKGEELLASGETEEGVEHLSNAVAVCGQPQQLLQVLQQTLPPQVFNLLVQKLPSVGERLASAGASERQARSGESGEPGVVIDEVVD</sequence>
<evidence type="ECO:0000256" key="5">
    <source>
        <dbReference type="ARBA" id="ARBA00022692"/>
    </source>
</evidence>
<dbReference type="PRINTS" id="PR00351">
    <property type="entry name" value="OM20RECEPTOR"/>
</dbReference>
<evidence type="ECO:0000256" key="7">
    <source>
        <dbReference type="ARBA" id="ARBA00022927"/>
    </source>
</evidence>
<dbReference type="GO" id="GO:0030150">
    <property type="term" value="P:protein import into mitochondrial matrix"/>
    <property type="evidence" value="ECO:0007669"/>
    <property type="project" value="TreeGrafter"/>
</dbReference>
<dbReference type="Gene3D" id="1.20.960.10">
    <property type="entry name" value="Mitochondrial outer membrane translocase complex, subunit Tom20 domain"/>
    <property type="match status" value="1"/>
</dbReference>
<evidence type="ECO:0000313" key="15">
    <source>
        <dbReference type="Proteomes" id="UP000735302"/>
    </source>
</evidence>
<evidence type="ECO:0000256" key="3">
    <source>
        <dbReference type="ARBA" id="ARBA00022448"/>
    </source>
</evidence>
<dbReference type="PRINTS" id="PR01989">
    <property type="entry name" value="EUOM20RECPTR"/>
</dbReference>
<evidence type="ECO:0000256" key="4">
    <source>
        <dbReference type="ARBA" id="ARBA00022553"/>
    </source>
</evidence>
<feature type="region of interest" description="Disordered" evidence="12">
    <location>
        <begin position="36"/>
        <end position="63"/>
    </location>
</feature>
<proteinExistence type="inferred from homology"/>
<protein>
    <submittedName>
        <fullName evidence="14">Mitochondrial import receptor subunit tom20</fullName>
    </submittedName>
</protein>
<dbReference type="PANTHER" id="PTHR12430">
    <property type="entry name" value="MITOCHONDRIAL IMPORT RECEPTOR SUBUNIT TOM20"/>
    <property type="match status" value="1"/>
</dbReference>
<feature type="compositionally biased region" description="Basic residues" evidence="12">
    <location>
        <begin position="37"/>
        <end position="50"/>
    </location>
</feature>
<keyword evidence="8 13" id="KW-1133">Transmembrane helix</keyword>
<dbReference type="GO" id="GO:0030943">
    <property type="term" value="F:mitochondrion targeting sequence binding"/>
    <property type="evidence" value="ECO:0007669"/>
    <property type="project" value="TreeGrafter"/>
</dbReference>
<evidence type="ECO:0000256" key="13">
    <source>
        <dbReference type="SAM" id="Phobius"/>
    </source>
</evidence>
<dbReference type="GO" id="GO:0008320">
    <property type="term" value="F:protein transmembrane transporter activity"/>
    <property type="evidence" value="ECO:0007669"/>
    <property type="project" value="TreeGrafter"/>
</dbReference>
<gene>
    <name evidence="14" type="ORF">PoB_007477100</name>
</gene>
<keyword evidence="5 13" id="KW-0812">Transmembrane</keyword>
<dbReference type="GO" id="GO:0016031">
    <property type="term" value="P:tRNA import into mitochondrion"/>
    <property type="evidence" value="ECO:0007669"/>
    <property type="project" value="TreeGrafter"/>
</dbReference>
<evidence type="ECO:0000256" key="6">
    <source>
        <dbReference type="ARBA" id="ARBA00022787"/>
    </source>
</evidence>
<keyword evidence="15" id="KW-1185">Reference proteome</keyword>
<dbReference type="GO" id="GO:0006605">
    <property type="term" value="P:protein targeting"/>
    <property type="evidence" value="ECO:0007669"/>
    <property type="project" value="InterPro"/>
</dbReference>
<keyword evidence="4" id="KW-0597">Phosphoprotein</keyword>
<comment type="subcellular location">
    <subcellularLocation>
        <location evidence="1">Mitochondrion outer membrane</location>
        <topology evidence="1">Single-pass membrane protein</topology>
    </subcellularLocation>
</comment>
<evidence type="ECO:0000256" key="10">
    <source>
        <dbReference type="ARBA" id="ARBA00023136"/>
    </source>
</evidence>
<feature type="region of interest" description="Disordered" evidence="12">
    <location>
        <begin position="134"/>
        <end position="161"/>
    </location>
</feature>
<dbReference type="EMBL" id="BLXT01008384">
    <property type="protein sequence ID" value="GFO48266.1"/>
    <property type="molecule type" value="Genomic_DNA"/>
</dbReference>
<dbReference type="InterPro" id="IPR023392">
    <property type="entry name" value="Tom20_dom_sf"/>
</dbReference>
<keyword evidence="9 11" id="KW-0496">Mitochondrion</keyword>
<evidence type="ECO:0000256" key="2">
    <source>
        <dbReference type="ARBA" id="ARBA00005792"/>
    </source>
</evidence>
<evidence type="ECO:0000256" key="9">
    <source>
        <dbReference type="ARBA" id="ARBA00023128"/>
    </source>
</evidence>
<keyword evidence="3" id="KW-0813">Transport</keyword>
<feature type="transmembrane region" description="Helical" evidence="13">
    <location>
        <begin position="6"/>
        <end position="25"/>
    </location>
</feature>
<dbReference type="InterPro" id="IPR002056">
    <property type="entry name" value="MAS20"/>
</dbReference>
<comment type="caution">
    <text evidence="14">The sequence shown here is derived from an EMBL/GenBank/DDBJ whole genome shotgun (WGS) entry which is preliminary data.</text>
</comment>
<comment type="similarity">
    <text evidence="2 11">Belongs to the Tom20 family.</text>
</comment>
<evidence type="ECO:0000256" key="11">
    <source>
        <dbReference type="PIRNR" id="PIRNR037707"/>
    </source>
</evidence>
<dbReference type="Pfam" id="PF02064">
    <property type="entry name" value="MAS20"/>
    <property type="match status" value="1"/>
</dbReference>
<dbReference type="GO" id="GO:0005742">
    <property type="term" value="C:mitochondrial outer membrane translocase complex"/>
    <property type="evidence" value="ECO:0007669"/>
    <property type="project" value="UniProtKB-UniRule"/>
</dbReference>
<dbReference type="PIRSF" id="PIRSF037707">
    <property type="entry name" value="MAS20_rcpt"/>
    <property type="match status" value="1"/>
</dbReference>
<dbReference type="Proteomes" id="UP000735302">
    <property type="component" value="Unassembled WGS sequence"/>
</dbReference>
<evidence type="ECO:0000256" key="1">
    <source>
        <dbReference type="ARBA" id="ARBA00004572"/>
    </source>
</evidence>
<dbReference type="SUPFAM" id="SSF47157">
    <property type="entry name" value="Mitochondrial import receptor subunit Tom20"/>
    <property type="match status" value="1"/>
</dbReference>
<accession>A0AAV4DWJ1</accession>
<dbReference type="AlphaFoldDB" id="A0AAV4DWJ1"/>
<dbReference type="GO" id="GO:0006886">
    <property type="term" value="P:intracellular protein transport"/>
    <property type="evidence" value="ECO:0007669"/>
    <property type="project" value="InterPro"/>
</dbReference>
<evidence type="ECO:0000256" key="8">
    <source>
        <dbReference type="ARBA" id="ARBA00022989"/>
    </source>
</evidence>
<name>A0AAV4DWJ1_9GAST</name>
<dbReference type="InterPro" id="IPR022422">
    <property type="entry name" value="MAS20_rcpt_metazoan"/>
</dbReference>
<keyword evidence="7" id="KW-0653">Protein transport</keyword>
<keyword evidence="10 11" id="KW-0472">Membrane</keyword>
<evidence type="ECO:0000256" key="12">
    <source>
        <dbReference type="SAM" id="MobiDB-lite"/>
    </source>
</evidence>
<reference evidence="14 15" key="1">
    <citation type="journal article" date="2021" name="Elife">
        <title>Chloroplast acquisition without the gene transfer in kleptoplastic sea slugs, Plakobranchus ocellatus.</title>
        <authorList>
            <person name="Maeda T."/>
            <person name="Takahashi S."/>
            <person name="Yoshida T."/>
            <person name="Shimamura S."/>
            <person name="Takaki Y."/>
            <person name="Nagai Y."/>
            <person name="Toyoda A."/>
            <person name="Suzuki Y."/>
            <person name="Arimoto A."/>
            <person name="Ishii H."/>
            <person name="Satoh N."/>
            <person name="Nishiyama T."/>
            <person name="Hasebe M."/>
            <person name="Maruyama T."/>
            <person name="Minagawa J."/>
            <person name="Obokata J."/>
            <person name="Shigenobu S."/>
        </authorList>
    </citation>
    <scope>NUCLEOTIDE SEQUENCE [LARGE SCALE GENOMIC DNA]</scope>
</reference>
<keyword evidence="14" id="KW-0675">Receptor</keyword>
<dbReference type="PANTHER" id="PTHR12430:SF0">
    <property type="entry name" value="TRANSLOCASE OF OUTER MITOCHONDRIAL MEMBRANE 20"/>
    <property type="match status" value="1"/>
</dbReference>